<dbReference type="PANTHER" id="PTHR36407:SF1">
    <property type="entry name" value="MEDIATOR-ASSOCIATED PROTEIN 2"/>
    <property type="match status" value="1"/>
</dbReference>
<evidence type="ECO:0000313" key="2">
    <source>
        <dbReference type="EMBL" id="GAU30776.1"/>
    </source>
</evidence>
<evidence type="ECO:0000256" key="1">
    <source>
        <dbReference type="SAM" id="MobiDB-lite"/>
    </source>
</evidence>
<keyword evidence="3" id="KW-1185">Reference proteome</keyword>
<dbReference type="Proteomes" id="UP000242715">
    <property type="component" value="Unassembled WGS sequence"/>
</dbReference>
<dbReference type="EMBL" id="DF973435">
    <property type="protein sequence ID" value="GAU30776.1"/>
    <property type="molecule type" value="Genomic_DNA"/>
</dbReference>
<feature type="compositionally biased region" description="Polar residues" evidence="1">
    <location>
        <begin position="214"/>
        <end position="237"/>
    </location>
</feature>
<feature type="compositionally biased region" description="Polar residues" evidence="1">
    <location>
        <begin position="244"/>
        <end position="280"/>
    </location>
</feature>
<accession>A0A2Z6MDI9</accession>
<dbReference type="OrthoDB" id="1892825at2759"/>
<dbReference type="AlphaFoldDB" id="A0A2Z6MDI9"/>
<feature type="region of interest" description="Disordered" evidence="1">
    <location>
        <begin position="214"/>
        <end position="293"/>
    </location>
</feature>
<protein>
    <submittedName>
        <fullName evidence="2">Uncharacterized protein</fullName>
    </submittedName>
</protein>
<gene>
    <name evidence="2" type="ORF">TSUD_355020</name>
</gene>
<evidence type="ECO:0000313" key="3">
    <source>
        <dbReference type="Proteomes" id="UP000242715"/>
    </source>
</evidence>
<name>A0A2Z6MDI9_TRISU</name>
<organism evidence="2 3">
    <name type="scientific">Trifolium subterraneum</name>
    <name type="common">Subterranean clover</name>
    <dbReference type="NCBI Taxonomy" id="3900"/>
    <lineage>
        <taxon>Eukaryota</taxon>
        <taxon>Viridiplantae</taxon>
        <taxon>Streptophyta</taxon>
        <taxon>Embryophyta</taxon>
        <taxon>Tracheophyta</taxon>
        <taxon>Spermatophyta</taxon>
        <taxon>Magnoliopsida</taxon>
        <taxon>eudicotyledons</taxon>
        <taxon>Gunneridae</taxon>
        <taxon>Pentapetalae</taxon>
        <taxon>rosids</taxon>
        <taxon>fabids</taxon>
        <taxon>Fabales</taxon>
        <taxon>Fabaceae</taxon>
        <taxon>Papilionoideae</taxon>
        <taxon>50 kb inversion clade</taxon>
        <taxon>NPAAA clade</taxon>
        <taxon>Hologalegina</taxon>
        <taxon>IRL clade</taxon>
        <taxon>Trifolieae</taxon>
        <taxon>Trifolium</taxon>
    </lineage>
</organism>
<dbReference type="PANTHER" id="PTHR36407">
    <property type="entry name" value="MEDIATOR-ASSOCIATED PROTEIN 2"/>
    <property type="match status" value="1"/>
</dbReference>
<proteinExistence type="predicted"/>
<reference evidence="3" key="1">
    <citation type="journal article" date="2017" name="Front. Plant Sci.">
        <title>Climate Clever Clovers: New Paradigm to Reduce the Environmental Footprint of Ruminants by Breeding Low Methanogenic Forages Utilizing Haplotype Variation.</title>
        <authorList>
            <person name="Kaur P."/>
            <person name="Appels R."/>
            <person name="Bayer P.E."/>
            <person name="Keeble-Gagnere G."/>
            <person name="Wang J."/>
            <person name="Hirakawa H."/>
            <person name="Shirasawa K."/>
            <person name="Vercoe P."/>
            <person name="Stefanova K."/>
            <person name="Durmic Z."/>
            <person name="Nichols P."/>
            <person name="Revell C."/>
            <person name="Isobe S.N."/>
            <person name="Edwards D."/>
            <person name="Erskine W."/>
        </authorList>
    </citation>
    <scope>NUCLEOTIDE SEQUENCE [LARGE SCALE GENOMIC DNA]</scope>
    <source>
        <strain evidence="3">cv. Daliak</strain>
    </source>
</reference>
<feature type="compositionally biased region" description="Basic residues" evidence="1">
    <location>
        <begin position="284"/>
        <end position="293"/>
    </location>
</feature>
<sequence>MLEVKLLREACAVVTFYEREFLGYGLLERSESPLSRTLSFTAAISTTASLFFFINLAVTPVTEVMDMSIDVSKSYVPDKNLVKVANESLVDINLNQNTELWLLNWPLSKNDVLADINGKELSLKLDKSGALASFEGTSGKAYEFVSHAFVEPEETVFISSPTETKIAGKISRRVSVVHYPDPKELEKISSTDANPGYSAMARTSTSFSIQTKFNASASKGSRPKSSLSELPEQSNTLKGKRGVNKSNGSGISALSRGHSSGISALSRGHSSGVSAVSFENSHGGKSKKRKQTE</sequence>
<dbReference type="InterPro" id="IPR038823">
    <property type="entry name" value="MED2_plant"/>
</dbReference>